<reference evidence="2 3" key="1">
    <citation type="submission" date="2021-08" db="EMBL/GenBank/DDBJ databases">
        <authorList>
            <person name="Tuo L."/>
        </authorList>
    </citation>
    <scope>NUCLEOTIDE SEQUENCE [LARGE SCALE GENOMIC DNA]</scope>
    <source>
        <strain evidence="2 3">JCM 31229</strain>
    </source>
</reference>
<keyword evidence="2" id="KW-0378">Hydrolase</keyword>
<dbReference type="PANTHER" id="PTHR38590:SF1">
    <property type="entry name" value="BLL0828 PROTEIN"/>
    <property type="match status" value="1"/>
</dbReference>
<gene>
    <name evidence="2" type="ORF">K7G82_06995</name>
</gene>
<dbReference type="InterPro" id="IPR007569">
    <property type="entry name" value="DUF559"/>
</dbReference>
<dbReference type="CDD" id="cd01038">
    <property type="entry name" value="Endonuclease_DUF559"/>
    <property type="match status" value="1"/>
</dbReference>
<dbReference type="Pfam" id="PF04480">
    <property type="entry name" value="DUF559"/>
    <property type="match status" value="1"/>
</dbReference>
<dbReference type="GO" id="GO:0004519">
    <property type="term" value="F:endonuclease activity"/>
    <property type="evidence" value="ECO:0007669"/>
    <property type="project" value="UniProtKB-KW"/>
</dbReference>
<evidence type="ECO:0000313" key="2">
    <source>
        <dbReference type="EMBL" id="MBY8822031.1"/>
    </source>
</evidence>
<dbReference type="EMBL" id="JAINVV010000004">
    <property type="protein sequence ID" value="MBY8822031.1"/>
    <property type="molecule type" value="Genomic_DNA"/>
</dbReference>
<comment type="caution">
    <text evidence="2">The sequence shown here is derived from an EMBL/GenBank/DDBJ whole genome shotgun (WGS) entry which is preliminary data.</text>
</comment>
<proteinExistence type="predicted"/>
<dbReference type="Proteomes" id="UP000706039">
    <property type="component" value="Unassembled WGS sequence"/>
</dbReference>
<sequence length="118" mass="13460">MLGSPKGTVKRARSLRRTMSLPEVLLWRALRGRPYGLKFRRQHPAGDYVIDFFCLEAGLGIEVDGVSHDMGDRPERDMARDAWLLEQGAEVLRIPARDVLDDLDAVVRHIVAAVRRRR</sequence>
<dbReference type="SUPFAM" id="SSF52980">
    <property type="entry name" value="Restriction endonuclease-like"/>
    <property type="match status" value="1"/>
</dbReference>
<feature type="domain" description="DUF559" evidence="1">
    <location>
        <begin position="9"/>
        <end position="114"/>
    </location>
</feature>
<dbReference type="Gene3D" id="3.40.960.10">
    <property type="entry name" value="VSR Endonuclease"/>
    <property type="match status" value="1"/>
</dbReference>
<organism evidence="2 3">
    <name type="scientific">Sphingomonas colocasiae</name>
    <dbReference type="NCBI Taxonomy" id="1848973"/>
    <lineage>
        <taxon>Bacteria</taxon>
        <taxon>Pseudomonadati</taxon>
        <taxon>Pseudomonadota</taxon>
        <taxon>Alphaproteobacteria</taxon>
        <taxon>Sphingomonadales</taxon>
        <taxon>Sphingomonadaceae</taxon>
        <taxon>Sphingomonas</taxon>
    </lineage>
</organism>
<evidence type="ECO:0000259" key="1">
    <source>
        <dbReference type="Pfam" id="PF04480"/>
    </source>
</evidence>
<dbReference type="PANTHER" id="PTHR38590">
    <property type="entry name" value="BLL0828 PROTEIN"/>
    <property type="match status" value="1"/>
</dbReference>
<keyword evidence="2" id="KW-0540">Nuclease</keyword>
<keyword evidence="3" id="KW-1185">Reference proteome</keyword>
<accession>A0ABS7PLB9</accession>
<name>A0ABS7PLB9_9SPHN</name>
<dbReference type="InterPro" id="IPR047216">
    <property type="entry name" value="Endonuclease_DUF559_bact"/>
</dbReference>
<dbReference type="InterPro" id="IPR011335">
    <property type="entry name" value="Restrct_endonuc-II-like"/>
</dbReference>
<dbReference type="RefSeq" id="WP_222989147.1">
    <property type="nucleotide sequence ID" value="NZ_JAINVV010000004.1"/>
</dbReference>
<keyword evidence="2" id="KW-0255">Endonuclease</keyword>
<protein>
    <submittedName>
        <fullName evidence="2">Endonuclease domain-containing protein</fullName>
    </submittedName>
</protein>
<evidence type="ECO:0000313" key="3">
    <source>
        <dbReference type="Proteomes" id="UP000706039"/>
    </source>
</evidence>